<protein>
    <submittedName>
        <fullName evidence="1">Uncharacterized protein</fullName>
    </submittedName>
</protein>
<name>S3E3T4_GLAL2</name>
<sequence length="101" mass="11613">MTAHRSKIVEIFTGTTQVTSTTWTRTKNEAEKYNWGSHANNQRSYSRMGLNEKDTAAQEDVLSQEKNNQAEALRLSRQGELTGIQVLKTRTAHERIEKEFE</sequence>
<dbReference type="HOGENOM" id="CLU_2291971_0_0_1"/>
<accession>S3E3T4</accession>
<dbReference type="Proteomes" id="UP000016922">
    <property type="component" value="Unassembled WGS sequence"/>
</dbReference>
<gene>
    <name evidence="1" type="ORF">GLAREA_06120</name>
</gene>
<dbReference type="AlphaFoldDB" id="S3E3T4"/>
<reference evidence="1 2" key="1">
    <citation type="journal article" date="2013" name="BMC Genomics">
        <title>Genomics-driven discovery of the pneumocandin biosynthetic gene cluster in the fungus Glarea lozoyensis.</title>
        <authorList>
            <person name="Chen L."/>
            <person name="Yue Q."/>
            <person name="Zhang X."/>
            <person name="Xiang M."/>
            <person name="Wang C."/>
            <person name="Li S."/>
            <person name="Che Y."/>
            <person name="Ortiz-Lopez F.J."/>
            <person name="Bills G.F."/>
            <person name="Liu X."/>
            <person name="An Z."/>
        </authorList>
    </citation>
    <scope>NUCLEOTIDE SEQUENCE [LARGE SCALE GENOMIC DNA]</scope>
    <source>
        <strain evidence="2">ATCC 20868 / MF5171</strain>
    </source>
</reference>
<proteinExistence type="predicted"/>
<evidence type="ECO:0000313" key="2">
    <source>
        <dbReference type="Proteomes" id="UP000016922"/>
    </source>
</evidence>
<dbReference type="EMBL" id="KE145358">
    <property type="protein sequence ID" value="EPE33108.1"/>
    <property type="molecule type" value="Genomic_DNA"/>
</dbReference>
<dbReference type="KEGG" id="glz:GLAREA_06120"/>
<evidence type="ECO:0000313" key="1">
    <source>
        <dbReference type="EMBL" id="EPE33108.1"/>
    </source>
</evidence>
<keyword evidence="2" id="KW-1185">Reference proteome</keyword>
<dbReference type="RefSeq" id="XP_008079725.1">
    <property type="nucleotide sequence ID" value="XM_008081534.1"/>
</dbReference>
<organism evidence="1 2">
    <name type="scientific">Glarea lozoyensis (strain ATCC 20868 / MF5171)</name>
    <dbReference type="NCBI Taxonomy" id="1116229"/>
    <lineage>
        <taxon>Eukaryota</taxon>
        <taxon>Fungi</taxon>
        <taxon>Dikarya</taxon>
        <taxon>Ascomycota</taxon>
        <taxon>Pezizomycotina</taxon>
        <taxon>Leotiomycetes</taxon>
        <taxon>Helotiales</taxon>
        <taxon>Helotiaceae</taxon>
        <taxon>Glarea</taxon>
    </lineage>
</organism>
<dbReference type="GeneID" id="19465174"/>